<sequence>MIDIINQVNYNPEKIPDHSILLCEIRVPKVCIERNNPHTIDVTMSNSTKYQVNNIPENFLLDNTIRDQINETINRIENAINVENNVQSAFDEFCVLLKDEMDNKLPKMKLKPDFNRYGKSRYKPYWNDYLQNQWKKVFSLEKMWLKCTGLSRQKKRKLLLQKESI</sequence>
<organism evidence="1 2">
    <name type="scientific">Mytilus coruscus</name>
    <name type="common">Sea mussel</name>
    <dbReference type="NCBI Taxonomy" id="42192"/>
    <lineage>
        <taxon>Eukaryota</taxon>
        <taxon>Metazoa</taxon>
        <taxon>Spiralia</taxon>
        <taxon>Lophotrochozoa</taxon>
        <taxon>Mollusca</taxon>
        <taxon>Bivalvia</taxon>
        <taxon>Autobranchia</taxon>
        <taxon>Pteriomorphia</taxon>
        <taxon>Mytilida</taxon>
        <taxon>Mytiloidea</taxon>
        <taxon>Mytilidae</taxon>
        <taxon>Mytilinae</taxon>
        <taxon>Mytilus</taxon>
    </lineage>
</organism>
<dbReference type="Proteomes" id="UP000507470">
    <property type="component" value="Unassembled WGS sequence"/>
</dbReference>
<accession>A0A6J8DF58</accession>
<name>A0A6J8DF58_MYTCO</name>
<keyword evidence="2" id="KW-1185">Reference proteome</keyword>
<reference evidence="1 2" key="1">
    <citation type="submission" date="2020-06" db="EMBL/GenBank/DDBJ databases">
        <authorList>
            <person name="Li R."/>
            <person name="Bekaert M."/>
        </authorList>
    </citation>
    <scope>NUCLEOTIDE SEQUENCE [LARGE SCALE GENOMIC DNA]</scope>
    <source>
        <strain evidence="2">wild</strain>
    </source>
</reference>
<evidence type="ECO:0000313" key="2">
    <source>
        <dbReference type="Proteomes" id="UP000507470"/>
    </source>
</evidence>
<evidence type="ECO:0000313" key="1">
    <source>
        <dbReference type="EMBL" id="CAC5405714.1"/>
    </source>
</evidence>
<dbReference type="AlphaFoldDB" id="A0A6J8DF58"/>
<protein>
    <submittedName>
        <fullName evidence="1">Uncharacterized protein</fullName>
    </submittedName>
</protein>
<dbReference type="OrthoDB" id="6306186at2759"/>
<gene>
    <name evidence="1" type="ORF">MCOR_39375</name>
</gene>
<proteinExistence type="predicted"/>
<dbReference type="EMBL" id="CACVKT020007119">
    <property type="protein sequence ID" value="CAC5405714.1"/>
    <property type="molecule type" value="Genomic_DNA"/>
</dbReference>